<keyword evidence="1" id="KW-0812">Transmembrane</keyword>
<sequence length="127" mass="14905">MLSNEKGLVYPLALIMMVILSLLLSIHLELYISEKRILHEGKKLLQQEYYFFNSLKRVEDELLINSFALLSGKYQYNGGRVEYTVKEIAHSLLEVKLVIKMDSSKDIVGYGYYDRDLQRVIKWIEKV</sequence>
<comment type="caution">
    <text evidence="2">The sequence shown here is derived from an EMBL/GenBank/DDBJ whole genome shotgun (WGS) entry which is preliminary data.</text>
</comment>
<evidence type="ECO:0000256" key="1">
    <source>
        <dbReference type="SAM" id="Phobius"/>
    </source>
</evidence>
<dbReference type="EMBL" id="JAUSUB010000004">
    <property type="protein sequence ID" value="MDQ0269422.1"/>
    <property type="molecule type" value="Genomic_DNA"/>
</dbReference>
<keyword evidence="3" id="KW-1185">Reference proteome</keyword>
<proteinExistence type="predicted"/>
<dbReference type="Proteomes" id="UP001238088">
    <property type="component" value="Unassembled WGS sequence"/>
</dbReference>
<keyword evidence="1" id="KW-0472">Membrane</keyword>
<evidence type="ECO:0000313" key="2">
    <source>
        <dbReference type="EMBL" id="MDQ0269422.1"/>
    </source>
</evidence>
<evidence type="ECO:0000313" key="3">
    <source>
        <dbReference type="Proteomes" id="UP001238088"/>
    </source>
</evidence>
<dbReference type="InterPro" id="IPR020372">
    <property type="entry name" value="Competence_ComGG"/>
</dbReference>
<organism evidence="2 3">
    <name type="scientific">Cytobacillus purgationiresistens</name>
    <dbReference type="NCBI Taxonomy" id="863449"/>
    <lineage>
        <taxon>Bacteria</taxon>
        <taxon>Bacillati</taxon>
        <taxon>Bacillota</taxon>
        <taxon>Bacilli</taxon>
        <taxon>Bacillales</taxon>
        <taxon>Bacillaceae</taxon>
        <taxon>Cytobacillus</taxon>
    </lineage>
</organism>
<protein>
    <submittedName>
        <fullName evidence="2">Competence protein ComGG</fullName>
    </submittedName>
</protein>
<name>A0ABU0AF66_9BACI</name>
<feature type="transmembrane region" description="Helical" evidence="1">
    <location>
        <begin position="12"/>
        <end position="32"/>
    </location>
</feature>
<dbReference type="Pfam" id="PF14173">
    <property type="entry name" value="ComGG"/>
    <property type="match status" value="1"/>
</dbReference>
<dbReference type="RefSeq" id="WP_307472971.1">
    <property type="nucleotide sequence ID" value="NZ_JAUSUB010000004.1"/>
</dbReference>
<gene>
    <name evidence="2" type="ORF">J2S17_001293</name>
</gene>
<reference evidence="2 3" key="1">
    <citation type="submission" date="2023-07" db="EMBL/GenBank/DDBJ databases">
        <title>Genomic Encyclopedia of Type Strains, Phase IV (KMG-IV): sequencing the most valuable type-strain genomes for metagenomic binning, comparative biology and taxonomic classification.</title>
        <authorList>
            <person name="Goeker M."/>
        </authorList>
    </citation>
    <scope>NUCLEOTIDE SEQUENCE [LARGE SCALE GENOMIC DNA]</scope>
    <source>
        <strain evidence="2 3">DSM 23494</strain>
    </source>
</reference>
<keyword evidence="1" id="KW-1133">Transmembrane helix</keyword>
<accession>A0ABU0AF66</accession>